<accession>A0AAU7V6M7</accession>
<feature type="domain" description="Endoribonuclease L-PSP/chorismate mutase-like" evidence="1">
    <location>
        <begin position="6"/>
        <end position="129"/>
    </location>
</feature>
<dbReference type="PANTHER" id="PTHR43760:SF1">
    <property type="entry name" value="ENDORIBONUCLEASE L-PSP_CHORISMATE MUTASE-LIKE DOMAIN-CONTAINING PROTEIN"/>
    <property type="match status" value="1"/>
</dbReference>
<evidence type="ECO:0000313" key="2">
    <source>
        <dbReference type="EMBL" id="XBW07949.1"/>
    </source>
</evidence>
<protein>
    <submittedName>
        <fullName evidence="2">RidA family protein</fullName>
    </submittedName>
</protein>
<evidence type="ECO:0000259" key="1">
    <source>
        <dbReference type="Pfam" id="PF14588"/>
    </source>
</evidence>
<dbReference type="KEGG" id="sapp:SAC06_09965"/>
<dbReference type="InterPro" id="IPR013813">
    <property type="entry name" value="Endoribo_LPSP/chorism_mut-like"/>
</dbReference>
<name>A0AAU7V6M7_9ACTO</name>
<proteinExistence type="predicted"/>
<dbReference type="PANTHER" id="PTHR43760">
    <property type="entry name" value="ENDORIBONUCLEASE-RELATED"/>
    <property type="match status" value="1"/>
</dbReference>
<dbReference type="RefSeq" id="WP_350258149.1">
    <property type="nucleotide sequence ID" value="NZ_CP138335.1"/>
</dbReference>
<dbReference type="InterPro" id="IPR035959">
    <property type="entry name" value="RutC-like_sf"/>
</dbReference>
<organism evidence="2">
    <name type="scientific">Scrofimicrobium appendicitidis</name>
    <dbReference type="NCBI Taxonomy" id="3079930"/>
    <lineage>
        <taxon>Bacteria</taxon>
        <taxon>Bacillati</taxon>
        <taxon>Actinomycetota</taxon>
        <taxon>Actinomycetes</taxon>
        <taxon>Actinomycetales</taxon>
        <taxon>Actinomycetaceae</taxon>
        <taxon>Scrofimicrobium</taxon>
    </lineage>
</organism>
<reference evidence="2" key="1">
    <citation type="submission" date="2023-11" db="EMBL/GenBank/DDBJ databases">
        <title>Scrofimicrobium hongkongense sp. nov., isolated from a patient with peritonitis.</title>
        <authorList>
            <person name="Lao H.Y."/>
            <person name="Wong A.Y.P."/>
            <person name="Ng T.L."/>
            <person name="Wong R.Y.L."/>
            <person name="Yau M.C.Y."/>
            <person name="Lam J.Y.W."/>
            <person name="Siu G.K.H."/>
        </authorList>
    </citation>
    <scope>NUCLEOTIDE SEQUENCE</scope>
    <source>
        <strain evidence="2">R131</strain>
    </source>
</reference>
<dbReference type="AlphaFoldDB" id="A0AAU7V6M7"/>
<sequence>MSASERLAELNLTLPPVAAPVAAYIPALVDDGKVRTSGQLPFQDGVLVSTGACGSPNVELSSAQVAARQAALNALAAAAEAAGGLELIESVIKVTGFVSSTPDFYGQPQVVDGASELFQVLFGTSHIRSAVGVAALPLDATVELEVEFKLASSELRPIQN</sequence>
<dbReference type="CDD" id="cd02199">
    <property type="entry name" value="YjgF_YER057c_UK114_like_1"/>
    <property type="match status" value="1"/>
</dbReference>
<dbReference type="SUPFAM" id="SSF55298">
    <property type="entry name" value="YjgF-like"/>
    <property type="match status" value="1"/>
</dbReference>
<dbReference type="Gene3D" id="3.30.1330.40">
    <property type="entry name" value="RutC-like"/>
    <property type="match status" value="1"/>
</dbReference>
<dbReference type="EMBL" id="CP138335">
    <property type="protein sequence ID" value="XBW07949.1"/>
    <property type="molecule type" value="Genomic_DNA"/>
</dbReference>
<dbReference type="Pfam" id="PF14588">
    <property type="entry name" value="YjgF_endoribonc"/>
    <property type="match status" value="1"/>
</dbReference>
<gene>
    <name evidence="2" type="ORF">SAC06_09965</name>
</gene>